<gene>
    <name evidence="3" type="ORF">FBZ90_101203</name>
</gene>
<evidence type="ECO:0000256" key="1">
    <source>
        <dbReference type="ARBA" id="ARBA00023002"/>
    </source>
</evidence>
<dbReference type="InterPro" id="IPR036188">
    <property type="entry name" value="FAD/NAD-bd_sf"/>
</dbReference>
<dbReference type="GO" id="GO:0008688">
    <property type="term" value="F:3-(3-hydroxyphenyl)propionate hydroxylase activity"/>
    <property type="evidence" value="ECO:0007669"/>
    <property type="project" value="TreeGrafter"/>
</dbReference>
<dbReference type="InterPro" id="IPR050631">
    <property type="entry name" value="PheA/TfdB_FAD_monoxygenase"/>
</dbReference>
<dbReference type="PANTHER" id="PTHR43476:SF3">
    <property type="entry name" value="FAD-BINDING MONOOXYGENASE"/>
    <property type="match status" value="1"/>
</dbReference>
<evidence type="ECO:0000313" key="3">
    <source>
        <dbReference type="EMBL" id="TWB45868.1"/>
    </source>
</evidence>
<dbReference type="Gene3D" id="3.30.70.2450">
    <property type="match status" value="1"/>
</dbReference>
<keyword evidence="1" id="KW-0560">Oxidoreductase</keyword>
<dbReference type="Pfam" id="PF01494">
    <property type="entry name" value="FAD_binding_3"/>
    <property type="match status" value="1"/>
</dbReference>
<protein>
    <submittedName>
        <fullName evidence="3">3-(3-hydroxy-phenyl)propionate hydroxylase</fullName>
    </submittedName>
</protein>
<dbReference type="PANTHER" id="PTHR43476">
    <property type="entry name" value="3-(3-HYDROXY-PHENYL)PROPIONATE/3-HYDROXYCINNAMIC ACID HYDROXYLASE"/>
    <property type="match status" value="1"/>
</dbReference>
<dbReference type="GO" id="GO:0071949">
    <property type="term" value="F:FAD binding"/>
    <property type="evidence" value="ECO:0007669"/>
    <property type="project" value="InterPro"/>
</dbReference>
<keyword evidence="4" id="KW-1185">Reference proteome</keyword>
<dbReference type="AlphaFoldDB" id="A0A560HHD3"/>
<name>A0A560HHD3_9PROT</name>
<organism evidence="3 4">
    <name type="scientific">Nitrospirillum amazonense</name>
    <dbReference type="NCBI Taxonomy" id="28077"/>
    <lineage>
        <taxon>Bacteria</taxon>
        <taxon>Pseudomonadati</taxon>
        <taxon>Pseudomonadota</taxon>
        <taxon>Alphaproteobacteria</taxon>
        <taxon>Rhodospirillales</taxon>
        <taxon>Azospirillaceae</taxon>
        <taxon>Nitrospirillum</taxon>
    </lineage>
</organism>
<comment type="caution">
    <text evidence="3">The sequence shown here is derived from an EMBL/GenBank/DDBJ whole genome shotgun (WGS) entry which is preliminary data.</text>
</comment>
<proteinExistence type="predicted"/>
<dbReference type="EMBL" id="VITR01000001">
    <property type="protein sequence ID" value="TWB45868.1"/>
    <property type="molecule type" value="Genomic_DNA"/>
</dbReference>
<dbReference type="GO" id="GO:0019622">
    <property type="term" value="P:3-(3-hydroxy)phenylpropionate catabolic process"/>
    <property type="evidence" value="ECO:0007669"/>
    <property type="project" value="TreeGrafter"/>
</dbReference>
<accession>A0A560HHD3</accession>
<dbReference type="Proteomes" id="UP000315751">
    <property type="component" value="Unassembled WGS sequence"/>
</dbReference>
<evidence type="ECO:0000259" key="2">
    <source>
        <dbReference type="Pfam" id="PF01494"/>
    </source>
</evidence>
<sequence>MIRTQVVIAGAGPVGTVAAYFLAQQGIDVLVLEAGADCALDLRASTFHPPTLEMLDTLGITPFLLERGLKAPVYHYRDRGTGDVIDFDLGELHDVTRYPFRLQCEQYHLARALAERLDQHPKASVRFGHRLVSVAQDETGVDLVVETPFAIERVRADWLIGADGAGSTVRKWLGVGFEGFTYPEKFLCLSTTEPLEDYLPNLAYVNYVADPAEWLVLLRVPSVWRILLPADPDSSDSELVSDANRDRVFKHLIGKTGVPTQHRTIYRMHQRVAERFRQGRAMLVGDSAHLNNPLGGFGMNSGIHDAFNLCQRLVRIINGTEDEASLDQFDRQRRGAARSFIQAQTIQTMEMMKQGLAAGQDRRREELLRTRADPELRRQFLLRQAMFQSLRDAEAIA</sequence>
<feature type="domain" description="FAD-binding" evidence="2">
    <location>
        <begin position="3"/>
        <end position="342"/>
    </location>
</feature>
<dbReference type="Gene3D" id="3.50.50.60">
    <property type="entry name" value="FAD/NAD(P)-binding domain"/>
    <property type="match status" value="1"/>
</dbReference>
<dbReference type="SUPFAM" id="SSF51905">
    <property type="entry name" value="FAD/NAD(P)-binding domain"/>
    <property type="match status" value="1"/>
</dbReference>
<dbReference type="PRINTS" id="PR00420">
    <property type="entry name" value="RNGMNOXGNASE"/>
</dbReference>
<dbReference type="RefSeq" id="WP_211101865.1">
    <property type="nucleotide sequence ID" value="NZ_VITR01000001.1"/>
</dbReference>
<reference evidence="3 4" key="1">
    <citation type="submission" date="2019-06" db="EMBL/GenBank/DDBJ databases">
        <title>Genomic Encyclopedia of Type Strains, Phase IV (KMG-V): Genome sequencing to study the core and pangenomes of soil and plant-associated prokaryotes.</title>
        <authorList>
            <person name="Whitman W."/>
        </authorList>
    </citation>
    <scope>NUCLEOTIDE SEQUENCE [LARGE SCALE GENOMIC DNA]</scope>
    <source>
        <strain evidence="3 4">BR 11622</strain>
    </source>
</reference>
<dbReference type="InterPro" id="IPR002938">
    <property type="entry name" value="FAD-bd"/>
</dbReference>
<evidence type="ECO:0000313" key="4">
    <source>
        <dbReference type="Proteomes" id="UP000315751"/>
    </source>
</evidence>